<dbReference type="EMBL" id="CM056744">
    <property type="protein sequence ID" value="KAJ8668593.1"/>
    <property type="molecule type" value="Genomic_DNA"/>
</dbReference>
<accession>A0ACC2NCC0</accession>
<keyword evidence="2" id="KW-1185">Reference proteome</keyword>
<proteinExistence type="predicted"/>
<dbReference type="Proteomes" id="UP001239111">
    <property type="component" value="Chromosome 4"/>
</dbReference>
<name>A0ACC2NCC0_9HYME</name>
<reference evidence="1" key="1">
    <citation type="submission" date="2023-04" db="EMBL/GenBank/DDBJ databases">
        <title>A chromosome-level genome assembly of the parasitoid wasp Eretmocerus hayati.</title>
        <authorList>
            <person name="Zhong Y."/>
            <person name="Liu S."/>
            <person name="Liu Y."/>
        </authorList>
    </citation>
    <scope>NUCLEOTIDE SEQUENCE</scope>
    <source>
        <strain evidence="1">ZJU_SS_LIU_2023</strain>
    </source>
</reference>
<protein>
    <submittedName>
        <fullName evidence="1">Uncharacterized protein</fullName>
    </submittedName>
</protein>
<evidence type="ECO:0000313" key="1">
    <source>
        <dbReference type="EMBL" id="KAJ8668593.1"/>
    </source>
</evidence>
<gene>
    <name evidence="1" type="ORF">QAD02_010256</name>
</gene>
<comment type="caution">
    <text evidence="1">The sequence shown here is derived from an EMBL/GenBank/DDBJ whole genome shotgun (WGS) entry which is preliminary data.</text>
</comment>
<sequence length="108" mass="11972">MSLRIIIVLAAFLAFTAVFIRAEEEPENQSSQESDSESETSEEIEADTRNPALAIAVRVLATAFRWAAKHCLQEAAHQCKHTWKHAHQLVNCAKHFLEANKGRCAIGG</sequence>
<organism evidence="1 2">
    <name type="scientific">Eretmocerus hayati</name>
    <dbReference type="NCBI Taxonomy" id="131215"/>
    <lineage>
        <taxon>Eukaryota</taxon>
        <taxon>Metazoa</taxon>
        <taxon>Ecdysozoa</taxon>
        <taxon>Arthropoda</taxon>
        <taxon>Hexapoda</taxon>
        <taxon>Insecta</taxon>
        <taxon>Pterygota</taxon>
        <taxon>Neoptera</taxon>
        <taxon>Endopterygota</taxon>
        <taxon>Hymenoptera</taxon>
        <taxon>Apocrita</taxon>
        <taxon>Proctotrupomorpha</taxon>
        <taxon>Chalcidoidea</taxon>
        <taxon>Aphelinidae</taxon>
        <taxon>Aphelininae</taxon>
        <taxon>Eretmocerus</taxon>
    </lineage>
</organism>
<evidence type="ECO:0000313" key="2">
    <source>
        <dbReference type="Proteomes" id="UP001239111"/>
    </source>
</evidence>